<dbReference type="Gramene" id="mRNA:HanXRQr2_Chr05g0221691">
    <property type="protein sequence ID" value="CDS:HanXRQr2_Chr05g0221691.1"/>
    <property type="gene ID" value="HanXRQr2_Chr05g0221691"/>
</dbReference>
<dbReference type="PANTHER" id="PTHR31896:SF36">
    <property type="entry name" value="HXXXD-TYPE ACYL-TRANSFERASE FAMILY PROTEIN-RELATED"/>
    <property type="match status" value="1"/>
</dbReference>
<reference evidence="2 4" key="1">
    <citation type="journal article" date="2017" name="Nature">
        <title>The sunflower genome provides insights into oil metabolism, flowering and Asterid evolution.</title>
        <authorList>
            <person name="Badouin H."/>
            <person name="Gouzy J."/>
            <person name="Grassa C.J."/>
            <person name="Murat F."/>
            <person name="Staton S.E."/>
            <person name="Cottret L."/>
            <person name="Lelandais-Briere C."/>
            <person name="Owens G.L."/>
            <person name="Carrere S."/>
            <person name="Mayjonade B."/>
            <person name="Legrand L."/>
            <person name="Gill N."/>
            <person name="Kane N.C."/>
            <person name="Bowers J.E."/>
            <person name="Hubner S."/>
            <person name="Bellec A."/>
            <person name="Berard A."/>
            <person name="Berges H."/>
            <person name="Blanchet N."/>
            <person name="Boniface M.C."/>
            <person name="Brunel D."/>
            <person name="Catrice O."/>
            <person name="Chaidir N."/>
            <person name="Claudel C."/>
            <person name="Donnadieu C."/>
            <person name="Faraut T."/>
            <person name="Fievet G."/>
            <person name="Helmstetter N."/>
            <person name="King M."/>
            <person name="Knapp S.J."/>
            <person name="Lai Z."/>
            <person name="Le Paslier M.C."/>
            <person name="Lippi Y."/>
            <person name="Lorenzon L."/>
            <person name="Mandel J.R."/>
            <person name="Marage G."/>
            <person name="Marchand G."/>
            <person name="Marquand E."/>
            <person name="Bret-Mestries E."/>
            <person name="Morien E."/>
            <person name="Nambeesan S."/>
            <person name="Nguyen T."/>
            <person name="Pegot-Espagnet P."/>
            <person name="Pouilly N."/>
            <person name="Raftis F."/>
            <person name="Sallet E."/>
            <person name="Schiex T."/>
            <person name="Thomas J."/>
            <person name="Vandecasteele C."/>
            <person name="Vares D."/>
            <person name="Vear F."/>
            <person name="Vautrin S."/>
            <person name="Crespi M."/>
            <person name="Mangin B."/>
            <person name="Burke J.M."/>
            <person name="Salse J."/>
            <person name="Munos S."/>
            <person name="Vincourt P."/>
            <person name="Rieseberg L.H."/>
            <person name="Langlade N.B."/>
        </authorList>
    </citation>
    <scope>NUCLEOTIDE SEQUENCE [LARGE SCALE GENOMIC DNA]</scope>
    <source>
        <strain evidence="4">cv. SF193</strain>
        <tissue evidence="2">Leaves</tissue>
    </source>
</reference>
<dbReference type="GO" id="GO:0005737">
    <property type="term" value="C:cytoplasm"/>
    <property type="evidence" value="ECO:0000318"/>
    <property type="project" value="GO_Central"/>
</dbReference>
<dbReference type="Proteomes" id="UP000215914">
    <property type="component" value="Chromosome 5"/>
</dbReference>
<keyword evidence="4" id="KW-1185">Reference proteome</keyword>
<dbReference type="InterPro" id="IPR023213">
    <property type="entry name" value="CAT-like_dom_sf"/>
</dbReference>
<keyword evidence="1 3" id="KW-0808">Transferase</keyword>
<reference evidence="2" key="3">
    <citation type="submission" date="2020-06" db="EMBL/GenBank/DDBJ databases">
        <title>Helianthus annuus Genome sequencing and assembly Release 2.</title>
        <authorList>
            <person name="Gouzy J."/>
            <person name="Langlade N."/>
            <person name="Munos S."/>
        </authorList>
    </citation>
    <scope>NUCLEOTIDE SEQUENCE</scope>
    <source>
        <tissue evidence="2">Leaves</tissue>
    </source>
</reference>
<sequence length="451" mass="50831">MTLQRKVKHISECFVRPQHDLSQDTKQPIYLTPFELPFLNLNYSQKGLLFAKPPPENQDFSITIFLEHLRRSLSATLNHFYPLAARLATRIEENPPSYVIYIDPENSPGVKFVHATVDATVSDILAPDVPLVVHSFFDLNDAISHDGHTLPLLSIQVTELTDGIFIGGSVNHILADGTSFWHFMAAWSEIFRSKEKTGDCISRPPLLKRWVLEGYSPITSLPFKHHDEFIHRTENPQVKERFFHFSSVAVSKLKAKANEECNMQKISSLQAVSALLWRCVARVRCQPPNSETVCKFVINNRCRVNPPLSDDYFGNLVDIIKGTTTVEDLMSHGLGWAALKMHQVVKNHDDAAVKKWVESWYKNPVVYKLNGLLHPNIVHIGSSPRFDMYGCEFGLGKAVAARSGFANKADGKMTMYPGREGGGSMDVEVCLLPEYMMALECDEEFISALKE</sequence>
<dbReference type="InterPro" id="IPR051283">
    <property type="entry name" value="Sec_Metabolite_Acyltrans"/>
</dbReference>
<organism evidence="3 4">
    <name type="scientific">Helianthus annuus</name>
    <name type="common">Common sunflower</name>
    <dbReference type="NCBI Taxonomy" id="4232"/>
    <lineage>
        <taxon>Eukaryota</taxon>
        <taxon>Viridiplantae</taxon>
        <taxon>Streptophyta</taxon>
        <taxon>Embryophyta</taxon>
        <taxon>Tracheophyta</taxon>
        <taxon>Spermatophyta</taxon>
        <taxon>Magnoliopsida</taxon>
        <taxon>eudicotyledons</taxon>
        <taxon>Gunneridae</taxon>
        <taxon>Pentapetalae</taxon>
        <taxon>asterids</taxon>
        <taxon>campanulids</taxon>
        <taxon>Asterales</taxon>
        <taxon>Asteraceae</taxon>
        <taxon>Asteroideae</taxon>
        <taxon>Heliantheae alliance</taxon>
        <taxon>Heliantheae</taxon>
        <taxon>Helianthus</taxon>
    </lineage>
</organism>
<dbReference type="PANTHER" id="PTHR31896">
    <property type="entry name" value="FAMILY REGULATORY PROTEIN, PUTATIVE (AFU_ORTHOLOGUE AFUA_3G14730)-RELATED"/>
    <property type="match status" value="1"/>
</dbReference>
<proteinExistence type="predicted"/>
<dbReference type="GO" id="GO:0016747">
    <property type="term" value="F:acyltransferase activity, transferring groups other than amino-acyl groups"/>
    <property type="evidence" value="ECO:0000318"/>
    <property type="project" value="GO_Central"/>
</dbReference>
<evidence type="ECO:0000313" key="4">
    <source>
        <dbReference type="Proteomes" id="UP000215914"/>
    </source>
</evidence>
<dbReference type="OrthoDB" id="1862401at2759"/>
<evidence type="ECO:0000313" key="3">
    <source>
        <dbReference type="EMBL" id="OTG25727.1"/>
    </source>
</evidence>
<evidence type="ECO:0000313" key="2">
    <source>
        <dbReference type="EMBL" id="KAF5806455.1"/>
    </source>
</evidence>
<dbReference type="Pfam" id="PF02458">
    <property type="entry name" value="Transferase"/>
    <property type="match status" value="1"/>
</dbReference>
<dbReference type="Gene3D" id="3.30.559.10">
    <property type="entry name" value="Chloramphenicol acetyltransferase-like domain"/>
    <property type="match status" value="2"/>
</dbReference>
<dbReference type="InParanoid" id="A0A251UQS5"/>
<dbReference type="EMBL" id="CM007894">
    <property type="protein sequence ID" value="OTG25727.1"/>
    <property type="molecule type" value="Genomic_DNA"/>
</dbReference>
<gene>
    <name evidence="3" type="ORF">HannXRQ_Chr05g0150721</name>
    <name evidence="2" type="ORF">HanXRQr2_Chr05g0221691</name>
</gene>
<dbReference type="EMBL" id="MNCJ02000320">
    <property type="protein sequence ID" value="KAF5806455.1"/>
    <property type="molecule type" value="Genomic_DNA"/>
</dbReference>
<dbReference type="AlphaFoldDB" id="A0A251UQS5"/>
<dbReference type="OMA" id="VWISITR"/>
<name>A0A251UQS5_HELAN</name>
<accession>A0A251UQS5</accession>
<evidence type="ECO:0000256" key="1">
    <source>
        <dbReference type="ARBA" id="ARBA00022679"/>
    </source>
</evidence>
<protein>
    <submittedName>
        <fullName evidence="2 3">Transferase</fullName>
    </submittedName>
</protein>
<reference evidence="3" key="2">
    <citation type="submission" date="2017-02" db="EMBL/GenBank/DDBJ databases">
        <title>Sunflower complete genome.</title>
        <authorList>
            <person name="Langlade N."/>
            <person name="Munos S."/>
        </authorList>
    </citation>
    <scope>NUCLEOTIDE SEQUENCE [LARGE SCALE GENOMIC DNA]</scope>
    <source>
        <tissue evidence="3">Leaves</tissue>
    </source>
</reference>